<protein>
    <submittedName>
        <fullName evidence="2">DoxX family protein</fullName>
    </submittedName>
</protein>
<reference evidence="3" key="1">
    <citation type="journal article" date="2019" name="Int. J. Syst. Evol. Microbiol.">
        <title>The Global Catalogue of Microorganisms (GCM) 10K type strain sequencing project: providing services to taxonomists for standard genome sequencing and annotation.</title>
        <authorList>
            <consortium name="The Broad Institute Genomics Platform"/>
            <consortium name="The Broad Institute Genome Sequencing Center for Infectious Disease"/>
            <person name="Wu L."/>
            <person name="Ma J."/>
        </authorList>
    </citation>
    <scope>NUCLEOTIDE SEQUENCE [LARGE SCALE GENOMIC DNA]</scope>
    <source>
        <strain evidence="3">CCUG 57942</strain>
    </source>
</reference>
<evidence type="ECO:0000256" key="1">
    <source>
        <dbReference type="SAM" id="Phobius"/>
    </source>
</evidence>
<evidence type="ECO:0000313" key="3">
    <source>
        <dbReference type="Proteomes" id="UP001597389"/>
    </source>
</evidence>
<feature type="transmembrane region" description="Helical" evidence="1">
    <location>
        <begin position="100"/>
        <end position="119"/>
    </location>
</feature>
<comment type="caution">
    <text evidence="2">The sequence shown here is derived from an EMBL/GenBank/DDBJ whole genome shotgun (WGS) entry which is preliminary data.</text>
</comment>
<organism evidence="2 3">
    <name type="scientific">Rubritalea tangerina</name>
    <dbReference type="NCBI Taxonomy" id="430798"/>
    <lineage>
        <taxon>Bacteria</taxon>
        <taxon>Pseudomonadati</taxon>
        <taxon>Verrucomicrobiota</taxon>
        <taxon>Verrucomicrobiia</taxon>
        <taxon>Verrucomicrobiales</taxon>
        <taxon>Rubritaleaceae</taxon>
        <taxon>Rubritalea</taxon>
    </lineage>
</organism>
<dbReference type="Proteomes" id="UP001597389">
    <property type="component" value="Unassembled WGS sequence"/>
</dbReference>
<keyword evidence="1" id="KW-0812">Transmembrane</keyword>
<keyword evidence="1" id="KW-1133">Transmembrane helix</keyword>
<keyword evidence="1" id="KW-0472">Membrane</keyword>
<dbReference type="EMBL" id="JBHUJB010000035">
    <property type="protein sequence ID" value="MFD2159034.1"/>
    <property type="molecule type" value="Genomic_DNA"/>
</dbReference>
<feature type="transmembrane region" description="Helical" evidence="1">
    <location>
        <begin position="75"/>
        <end position="94"/>
    </location>
</feature>
<accession>A0ABW4ZAM8</accession>
<feature type="transmembrane region" description="Helical" evidence="1">
    <location>
        <begin position="7"/>
        <end position="28"/>
    </location>
</feature>
<dbReference type="RefSeq" id="WP_377178020.1">
    <property type="nucleotide sequence ID" value="NZ_JBHUJB010000035.1"/>
</dbReference>
<evidence type="ECO:0000313" key="2">
    <source>
        <dbReference type="EMBL" id="MFD2159034.1"/>
    </source>
</evidence>
<proteinExistence type="predicted"/>
<feature type="transmembrane region" description="Helical" evidence="1">
    <location>
        <begin position="40"/>
        <end position="68"/>
    </location>
</feature>
<name>A0ABW4ZAM8_9BACT</name>
<keyword evidence="3" id="KW-1185">Reference proteome</keyword>
<gene>
    <name evidence="2" type="ORF">ACFSW8_09000</name>
</gene>
<sequence>MKKLPDIAGVLLGLAFVTFGLNFFLKFMSTGGAPPEGSAAAMFFGAIVPTGFLTFVKVLEIVGGILVAIPKTRNIGLLVLGPIVINILAINLYVIGHGAIFKPPVIGISVLAAYLLYAGREKFLGLLNS</sequence>